<evidence type="ECO:0000256" key="1">
    <source>
        <dbReference type="SAM" id="Phobius"/>
    </source>
</evidence>
<dbReference type="RefSeq" id="WP_171034483.1">
    <property type="nucleotide sequence ID" value="NZ_JBGQQK010000057.1"/>
</dbReference>
<evidence type="ECO:0000313" key="3">
    <source>
        <dbReference type="Proteomes" id="UP001625374"/>
    </source>
</evidence>
<protein>
    <submittedName>
        <fullName evidence="2">Uncharacterized protein</fullName>
    </submittedName>
</protein>
<keyword evidence="1" id="KW-0812">Transmembrane</keyword>
<dbReference type="EMBL" id="JBGQQK010000057">
    <property type="protein sequence ID" value="MFL2103946.1"/>
    <property type="molecule type" value="Genomic_DNA"/>
</dbReference>
<reference evidence="2 3" key="1">
    <citation type="submission" date="2024-08" db="EMBL/GenBank/DDBJ databases">
        <authorList>
            <person name="Arias E."/>
        </authorList>
    </citation>
    <scope>NUCLEOTIDE SEQUENCE [LARGE SCALE GENOMIC DNA]</scope>
    <source>
        <strain evidence="2 3">FAM 24106</strain>
    </source>
</reference>
<comment type="caution">
    <text evidence="2">The sequence shown here is derived from an EMBL/GenBank/DDBJ whole genome shotgun (WGS) entry which is preliminary data.</text>
</comment>
<organism evidence="2 3">
    <name type="scientific">Marinilactibacillus psychrotolerans</name>
    <dbReference type="NCBI Taxonomy" id="191770"/>
    <lineage>
        <taxon>Bacteria</taxon>
        <taxon>Bacillati</taxon>
        <taxon>Bacillota</taxon>
        <taxon>Bacilli</taxon>
        <taxon>Lactobacillales</taxon>
        <taxon>Carnobacteriaceae</taxon>
        <taxon>Marinilactibacillus</taxon>
    </lineage>
</organism>
<dbReference type="Proteomes" id="UP001625374">
    <property type="component" value="Unassembled WGS sequence"/>
</dbReference>
<keyword evidence="1" id="KW-1133">Transmembrane helix</keyword>
<keyword evidence="1" id="KW-0472">Membrane</keyword>
<keyword evidence="3" id="KW-1185">Reference proteome</keyword>
<feature type="transmembrane region" description="Helical" evidence="1">
    <location>
        <begin position="156"/>
        <end position="177"/>
    </location>
</feature>
<evidence type="ECO:0000313" key="2">
    <source>
        <dbReference type="EMBL" id="MFL2103946.1"/>
    </source>
</evidence>
<accession>A0ABW8UM17</accession>
<gene>
    <name evidence="2" type="ORF">ACEN37_11880</name>
</gene>
<proteinExistence type="predicted"/>
<feature type="non-terminal residue" evidence="2">
    <location>
        <position position="1"/>
    </location>
</feature>
<sequence length="201" mass="21096">LDGEERTILDTNLLKVTYSSSKEVTQGDDDANIIYVIDGQPADNPFKASVLGRIQGMDGLSNEVQVGSEGMVNTLATNVGNGQIKTSISTEFGQIVYTYEIVVTDIELPFTTSASASIILKVYLKTYNFPPEYPVPVAVTGKINEVSTEAFNGEKIAAAIVGVVAIVGIALLAIYAAPVALTTLTNLASSFTAITAALLGT</sequence>
<name>A0ABW8UM17_9LACT</name>